<dbReference type="AlphaFoldDB" id="A0A1I5DJ95"/>
<name>A0A1I5DJ95_9HYPH</name>
<evidence type="ECO:0000313" key="8">
    <source>
        <dbReference type="Proteomes" id="UP000199236"/>
    </source>
</evidence>
<dbReference type="RefSeq" id="WP_090070271.1">
    <property type="nucleotide sequence ID" value="NZ_FOVR01000002.1"/>
</dbReference>
<keyword evidence="2 7" id="KW-0436">Ligase</keyword>
<dbReference type="PANTHER" id="PTHR43785">
    <property type="entry name" value="GAMMA-GLUTAMYLPUTRESCINE SYNTHETASE"/>
    <property type="match status" value="1"/>
</dbReference>
<evidence type="ECO:0000256" key="4">
    <source>
        <dbReference type="PROSITE-ProRule" id="PRU01331"/>
    </source>
</evidence>
<dbReference type="OrthoDB" id="9807095at2"/>
<dbReference type="STRING" id="655353.SAMN04488056_102625"/>
<dbReference type="InterPro" id="IPR027303">
    <property type="entry name" value="Gln_synth_gly_rich_site"/>
</dbReference>
<evidence type="ECO:0000256" key="1">
    <source>
        <dbReference type="ARBA" id="ARBA00001946"/>
    </source>
</evidence>
<evidence type="ECO:0000256" key="5">
    <source>
        <dbReference type="RuleBase" id="RU000384"/>
    </source>
</evidence>
<reference evidence="7 8" key="1">
    <citation type="submission" date="2016-10" db="EMBL/GenBank/DDBJ databases">
        <authorList>
            <person name="de Groot N.N."/>
        </authorList>
    </citation>
    <scope>NUCLEOTIDE SEQUENCE [LARGE SCALE GENOMIC DNA]</scope>
    <source>
        <strain evidence="7 8">CGMCC 1.9157</strain>
    </source>
</reference>
<sequence>MLKTEKTNQQTISFKAEAEAFLKAHPDLVKVEMLLPRFCGSLMGKWLPANMLTKLADGAVRLPRSTAALDIWGDDVPAVGIALEKGDPDGVCMPVPGTLCMVPWASEPTAQVLVTMKDLVTGEDCGYDTRGTLARMQQRFSQKGLTPVVATELEFYLIDGETTATGHPQGPMVPGLGERLTGSQVYNMDIIAAFEPVLAEIYQACQIQNIPAETTISEFGPGQFEMNLLHVPSALEAADHCMLFKRVVRNVARKHGLDATFMAKPYAHSAGNGFHIHMSVQDEEGTNIFGGDSDVEANLPLRHAIGGLLKHMRECQILYAPHANSYRRFQPESYAPTTPCWGYDHRAVAIRVPTAKGAAARLEHRVAGADANPYLVIASLLAGALTGFDEAIDPGEPVETLEDVAANKPLTPIWQEAIASFGTSEWAEALFGQDFHVCYTHAREAEERIVSAAITDFECRTYLRMV</sequence>
<dbReference type="InterPro" id="IPR008146">
    <property type="entry name" value="Gln_synth_cat_dom"/>
</dbReference>
<keyword evidence="8" id="KW-1185">Reference proteome</keyword>
<dbReference type="SUPFAM" id="SSF55931">
    <property type="entry name" value="Glutamine synthetase/guanido kinase"/>
    <property type="match status" value="1"/>
</dbReference>
<dbReference type="PROSITE" id="PS51987">
    <property type="entry name" value="GS_CATALYTIC"/>
    <property type="match status" value="1"/>
</dbReference>
<dbReference type="InterPro" id="IPR014746">
    <property type="entry name" value="Gln_synth/guanido_kin_cat_dom"/>
</dbReference>
<evidence type="ECO:0000313" key="7">
    <source>
        <dbReference type="EMBL" id="SFN99283.1"/>
    </source>
</evidence>
<comment type="similarity">
    <text evidence="4 5">Belongs to the glutamine synthetase family.</text>
</comment>
<dbReference type="Gene3D" id="3.30.590.10">
    <property type="entry name" value="Glutamine synthetase/guanido kinase, catalytic domain"/>
    <property type="match status" value="1"/>
</dbReference>
<dbReference type="GO" id="GO:0004356">
    <property type="term" value="F:glutamine synthetase activity"/>
    <property type="evidence" value="ECO:0007669"/>
    <property type="project" value="InterPro"/>
</dbReference>
<evidence type="ECO:0000256" key="2">
    <source>
        <dbReference type="ARBA" id="ARBA00022598"/>
    </source>
</evidence>
<proteinExistence type="inferred from homology"/>
<dbReference type="PROSITE" id="PS00181">
    <property type="entry name" value="GLNA_ATP"/>
    <property type="match status" value="1"/>
</dbReference>
<dbReference type="SUPFAM" id="SSF54368">
    <property type="entry name" value="Glutamine synthetase, N-terminal domain"/>
    <property type="match status" value="1"/>
</dbReference>
<organism evidence="7 8">
    <name type="scientific">Cohaesibacter marisflavi</name>
    <dbReference type="NCBI Taxonomy" id="655353"/>
    <lineage>
        <taxon>Bacteria</taxon>
        <taxon>Pseudomonadati</taxon>
        <taxon>Pseudomonadota</taxon>
        <taxon>Alphaproteobacteria</taxon>
        <taxon>Hyphomicrobiales</taxon>
        <taxon>Cohaesibacteraceae</taxon>
    </lineage>
</organism>
<gene>
    <name evidence="7" type="ORF">SAMN04488056_102625</name>
</gene>
<dbReference type="EMBL" id="FOVR01000002">
    <property type="protein sequence ID" value="SFN99283.1"/>
    <property type="molecule type" value="Genomic_DNA"/>
</dbReference>
<dbReference type="GO" id="GO:0006542">
    <property type="term" value="P:glutamine biosynthetic process"/>
    <property type="evidence" value="ECO:0007669"/>
    <property type="project" value="InterPro"/>
</dbReference>
<dbReference type="InterPro" id="IPR036651">
    <property type="entry name" value="Gln_synt_N_sf"/>
</dbReference>
<comment type="cofactor">
    <cofactor evidence="1">
        <name>Mg(2+)</name>
        <dbReference type="ChEBI" id="CHEBI:18420"/>
    </cofactor>
</comment>
<accession>A0A1I5DJ95</accession>
<keyword evidence="3" id="KW-0460">Magnesium</keyword>
<evidence type="ECO:0000259" key="6">
    <source>
        <dbReference type="PROSITE" id="PS51987"/>
    </source>
</evidence>
<dbReference type="Proteomes" id="UP000199236">
    <property type="component" value="Unassembled WGS sequence"/>
</dbReference>
<dbReference type="Pfam" id="PF00120">
    <property type="entry name" value="Gln-synt_C"/>
    <property type="match status" value="1"/>
</dbReference>
<dbReference type="PANTHER" id="PTHR43785:SF12">
    <property type="entry name" value="TYPE-1 GLUTAMINE SYNTHETASE 2"/>
    <property type="match status" value="1"/>
</dbReference>
<dbReference type="GO" id="GO:0006598">
    <property type="term" value="P:polyamine catabolic process"/>
    <property type="evidence" value="ECO:0007669"/>
    <property type="project" value="TreeGrafter"/>
</dbReference>
<protein>
    <submittedName>
        <fullName evidence="7">Glutamate--putrescine ligase</fullName>
    </submittedName>
</protein>
<feature type="domain" description="GS catalytic" evidence="6">
    <location>
        <begin position="129"/>
        <end position="466"/>
    </location>
</feature>
<evidence type="ECO:0000256" key="3">
    <source>
        <dbReference type="ARBA" id="ARBA00022842"/>
    </source>
</evidence>
<dbReference type="SMART" id="SM01230">
    <property type="entry name" value="Gln-synt_C"/>
    <property type="match status" value="1"/>
</dbReference>